<protein>
    <submittedName>
        <fullName evidence="1">Uncharacterized protein</fullName>
    </submittedName>
</protein>
<name>G3A5J0_9RALS</name>
<proteinExistence type="predicted"/>
<accession>G3A5J0</accession>
<organism evidence="1">
    <name type="scientific">Ralstonia syzygii R24</name>
    <dbReference type="NCBI Taxonomy" id="907261"/>
    <lineage>
        <taxon>Bacteria</taxon>
        <taxon>Pseudomonadati</taxon>
        <taxon>Pseudomonadota</taxon>
        <taxon>Betaproteobacteria</taxon>
        <taxon>Burkholderiales</taxon>
        <taxon>Burkholderiaceae</taxon>
        <taxon>Ralstonia</taxon>
        <taxon>Ralstonia solanacearum species complex</taxon>
    </lineage>
</organism>
<reference evidence="1" key="2">
    <citation type="submission" date="2011-04" db="EMBL/GenBank/DDBJ databases">
        <authorList>
            <person name="Genoscope - CEA"/>
        </authorList>
    </citation>
    <scope>NUCLEOTIDE SEQUENCE</scope>
    <source>
        <strain evidence="1">R24</strain>
    </source>
</reference>
<sequence>MPHRDKQISQPISKIISAINKSQSKPLTQDNKNTNTTTSDLKTKFRIEKKHKISINHQINIRYYLKESTPSP</sequence>
<reference evidence="1" key="1">
    <citation type="journal article" date="2011" name="PLoS ONE">
        <title>Ralstonia syzygii, the Blood Disease Bacterium and some Asian R. solanacearum strains form a single genomic species despite divergent lifestyles.</title>
        <authorList>
            <person name="Remenant B."/>
            <person name="de Cambiaire J.C."/>
            <person name="Cellier G."/>
            <person name="Jacobs J.M."/>
            <person name="Mangenot S."/>
            <person name="Barbe V."/>
            <person name="Lajus A."/>
            <person name="Vallenet D."/>
            <person name="Medigue C."/>
            <person name="Fegan M."/>
            <person name="Allen C."/>
            <person name="Prior P."/>
        </authorList>
    </citation>
    <scope>NUCLEOTIDE SEQUENCE</scope>
    <source>
        <strain evidence="1">R24</strain>
    </source>
</reference>
<evidence type="ECO:0000313" key="1">
    <source>
        <dbReference type="EMBL" id="CCA89222.1"/>
    </source>
</evidence>
<dbReference type="EMBL" id="FR854088">
    <property type="protein sequence ID" value="CCA89222.1"/>
    <property type="molecule type" value="Genomic_DNA"/>
</dbReference>
<gene>
    <name evidence="1" type="ORF">RALSY_30995</name>
</gene>
<dbReference type="AlphaFoldDB" id="G3A5J0"/>